<comment type="caution">
    <text evidence="2">The sequence shown here is derived from an EMBL/GenBank/DDBJ whole genome shotgun (WGS) entry which is preliminary data.</text>
</comment>
<dbReference type="GO" id="GO:0046872">
    <property type="term" value="F:metal ion binding"/>
    <property type="evidence" value="ECO:0007669"/>
    <property type="project" value="UniProtKB-KW"/>
</dbReference>
<feature type="binding site" evidence="1">
    <location>
        <position position="152"/>
    </location>
    <ligand>
        <name>a divalent metal cation</name>
        <dbReference type="ChEBI" id="CHEBI:60240"/>
        <label>2</label>
    </ligand>
</feature>
<accession>A0A9D9GTZ9</accession>
<keyword evidence="2" id="KW-0378">Hydrolase</keyword>
<protein>
    <submittedName>
        <fullName evidence="2">TatD family hydrolase</fullName>
    </submittedName>
</protein>
<sequence>MVKYIDAHCHIQNSEKATAVLAVAAACGVEKCISNATTPNDWDQILSLAKASPSVRGAIGVHPWHATSVPDDWPRHMQNILATNPDIMVGEIGLDKNYPGPDIQTNVFNMCMDIATKFSRPVFIHCVGAWDQLLHIFKTRGAQNMPPAIIMHAFAGPRDVITQLNSKYENVYFSYSPMIMDARHKRAVAAVQNTENNQILVESDSGDPAVVPDVVRTVAKIKSIDPDKMADIIYSNTIEILK</sequence>
<reference evidence="2" key="2">
    <citation type="journal article" date="2021" name="PeerJ">
        <title>Extensive microbial diversity within the chicken gut microbiome revealed by metagenomics and culture.</title>
        <authorList>
            <person name="Gilroy R."/>
            <person name="Ravi A."/>
            <person name="Getino M."/>
            <person name="Pursley I."/>
            <person name="Horton D.L."/>
            <person name="Alikhan N.F."/>
            <person name="Baker D."/>
            <person name="Gharbi K."/>
            <person name="Hall N."/>
            <person name="Watson M."/>
            <person name="Adriaenssens E.M."/>
            <person name="Foster-Nyarko E."/>
            <person name="Jarju S."/>
            <person name="Secka A."/>
            <person name="Antonio M."/>
            <person name="Oren A."/>
            <person name="Chaudhuri R.R."/>
            <person name="La Ragione R."/>
            <person name="Hildebrand F."/>
            <person name="Pallen M.J."/>
        </authorList>
    </citation>
    <scope>NUCLEOTIDE SEQUENCE</scope>
    <source>
        <strain evidence="2">8207</strain>
    </source>
</reference>
<feature type="binding site" evidence="1">
    <location>
        <position position="8"/>
    </location>
    <ligand>
        <name>a divalent metal cation</name>
        <dbReference type="ChEBI" id="CHEBI:60240"/>
        <label>1</label>
    </ligand>
</feature>
<dbReference type="Gene3D" id="3.20.20.140">
    <property type="entry name" value="Metal-dependent hydrolases"/>
    <property type="match status" value="1"/>
</dbReference>
<dbReference type="Pfam" id="PF01026">
    <property type="entry name" value="TatD_DNase"/>
    <property type="match status" value="1"/>
</dbReference>
<feature type="binding site" evidence="1">
    <location>
        <position position="91"/>
    </location>
    <ligand>
        <name>a divalent metal cation</name>
        <dbReference type="ChEBI" id="CHEBI:60240"/>
        <label>1</label>
    </ligand>
</feature>
<evidence type="ECO:0000313" key="3">
    <source>
        <dbReference type="Proteomes" id="UP000823630"/>
    </source>
</evidence>
<dbReference type="PANTHER" id="PTHR47176">
    <property type="entry name" value="OSJNBA0020J04.13 PROTEIN"/>
    <property type="match status" value="1"/>
</dbReference>
<dbReference type="Proteomes" id="UP000823630">
    <property type="component" value="Unassembled WGS sequence"/>
</dbReference>
<name>A0A9D9GTZ9_9PROT</name>
<gene>
    <name evidence="2" type="ORF">IAC69_00955</name>
</gene>
<reference evidence="2" key="1">
    <citation type="submission" date="2020-10" db="EMBL/GenBank/DDBJ databases">
        <authorList>
            <person name="Gilroy R."/>
        </authorList>
    </citation>
    <scope>NUCLEOTIDE SEQUENCE</scope>
    <source>
        <strain evidence="2">8207</strain>
    </source>
</reference>
<organism evidence="2 3">
    <name type="scientific">Candidatus Enterousia avistercoris</name>
    <dbReference type="NCBI Taxonomy" id="2840788"/>
    <lineage>
        <taxon>Bacteria</taxon>
        <taxon>Pseudomonadati</taxon>
        <taxon>Pseudomonadota</taxon>
        <taxon>Alphaproteobacteria</taxon>
        <taxon>Candidatus Enterousia</taxon>
    </lineage>
</organism>
<evidence type="ECO:0000256" key="1">
    <source>
        <dbReference type="PIRSR" id="PIRSR005902-1"/>
    </source>
</evidence>
<dbReference type="InterPro" id="IPR032466">
    <property type="entry name" value="Metal_Hydrolase"/>
</dbReference>
<feature type="binding site" evidence="1">
    <location>
        <position position="10"/>
    </location>
    <ligand>
        <name>a divalent metal cation</name>
        <dbReference type="ChEBI" id="CHEBI:60240"/>
        <label>1</label>
    </ligand>
</feature>
<proteinExistence type="predicted"/>
<dbReference type="CDD" id="cd01310">
    <property type="entry name" value="TatD_DNAse"/>
    <property type="match status" value="1"/>
</dbReference>
<dbReference type="InterPro" id="IPR001130">
    <property type="entry name" value="TatD-like"/>
</dbReference>
<dbReference type="EMBL" id="JADINC010000018">
    <property type="protein sequence ID" value="MBO8425031.1"/>
    <property type="molecule type" value="Genomic_DNA"/>
</dbReference>
<dbReference type="PANTHER" id="PTHR47176:SF1">
    <property type="entry name" value="OS04G0577500 PROTEIN"/>
    <property type="match status" value="1"/>
</dbReference>
<keyword evidence="1" id="KW-0479">Metal-binding</keyword>
<dbReference type="AlphaFoldDB" id="A0A9D9GTZ9"/>
<feature type="binding site" evidence="1">
    <location>
        <position position="125"/>
    </location>
    <ligand>
        <name>a divalent metal cation</name>
        <dbReference type="ChEBI" id="CHEBI:60240"/>
        <label>2</label>
    </ligand>
</feature>
<dbReference type="SUPFAM" id="SSF51556">
    <property type="entry name" value="Metallo-dependent hydrolases"/>
    <property type="match status" value="1"/>
</dbReference>
<dbReference type="PROSITE" id="PS51257">
    <property type="entry name" value="PROKAR_LIPOPROTEIN"/>
    <property type="match status" value="1"/>
</dbReference>
<evidence type="ECO:0000313" key="2">
    <source>
        <dbReference type="EMBL" id="MBO8425031.1"/>
    </source>
</evidence>
<dbReference type="GO" id="GO:0016788">
    <property type="term" value="F:hydrolase activity, acting on ester bonds"/>
    <property type="evidence" value="ECO:0007669"/>
    <property type="project" value="InterPro"/>
</dbReference>
<dbReference type="PIRSF" id="PIRSF005902">
    <property type="entry name" value="DNase_TatD"/>
    <property type="match status" value="1"/>
</dbReference>
<feature type="binding site" evidence="1">
    <location>
        <position position="204"/>
    </location>
    <ligand>
        <name>a divalent metal cation</name>
        <dbReference type="ChEBI" id="CHEBI:60240"/>
        <label>1</label>
    </ligand>
</feature>